<name>V9IB37_APICE</name>
<accession>V9IB37</accession>
<reference evidence="1" key="1">
    <citation type="submission" date="2011-11" db="EMBL/GenBank/DDBJ databases">
        <title>Decoding the brain transcriptome of the Eastern honeybee (Apis cerana) based on pyrosequencing.</title>
        <authorList>
            <person name="Sun L."/>
            <person name="Zheng H."/>
            <person name="Wang Y."/>
            <person name="Xie X."/>
            <person name="Zhu Y."/>
            <person name="Gu W."/>
            <person name="Wang S."/>
        </authorList>
    </citation>
    <scope>NUCLEOTIDE SEQUENCE</scope>
    <source>
        <tissue evidence="1">Brain</tissue>
    </source>
</reference>
<dbReference type="AlphaFoldDB" id="V9IB37"/>
<proteinExistence type="evidence at transcript level"/>
<dbReference type="EMBL" id="JR038603">
    <property type="protein sequence ID" value="AEY58338.1"/>
    <property type="molecule type" value="mRNA"/>
</dbReference>
<sequence>MIALVRGIWLLNSEWIQLNMDISDILKGDLELFEVSGAPIKGIPKKARESAQNWVKLIYIIQLFVM</sequence>
<gene>
    <name evidence="1" type="ORF">ACCB00878.1</name>
</gene>
<protein>
    <submittedName>
        <fullName evidence="1">BRCA1-associated RING domain protein 1 (BARD-1)</fullName>
    </submittedName>
</protein>
<evidence type="ECO:0000313" key="1">
    <source>
        <dbReference type="EMBL" id="AEY58338.1"/>
    </source>
</evidence>
<organism evidence="1">
    <name type="scientific">Apis cerana</name>
    <name type="common">Indian honeybee</name>
    <dbReference type="NCBI Taxonomy" id="7461"/>
    <lineage>
        <taxon>Eukaryota</taxon>
        <taxon>Metazoa</taxon>
        <taxon>Ecdysozoa</taxon>
        <taxon>Arthropoda</taxon>
        <taxon>Hexapoda</taxon>
        <taxon>Insecta</taxon>
        <taxon>Pterygota</taxon>
        <taxon>Neoptera</taxon>
        <taxon>Endopterygota</taxon>
        <taxon>Hymenoptera</taxon>
        <taxon>Apocrita</taxon>
        <taxon>Aculeata</taxon>
        <taxon>Apoidea</taxon>
        <taxon>Anthophila</taxon>
        <taxon>Apidae</taxon>
        <taxon>Apis</taxon>
    </lineage>
</organism>